<keyword evidence="2 4" id="KW-0378">Hydrolase</keyword>
<evidence type="ECO:0000313" key="5">
    <source>
        <dbReference type="Proteomes" id="UP001197974"/>
    </source>
</evidence>
<dbReference type="EMBL" id="CP129013">
    <property type="protein sequence ID" value="WLR42277.1"/>
    <property type="molecule type" value="Genomic_DNA"/>
</dbReference>
<dbReference type="InterPro" id="IPR002410">
    <property type="entry name" value="Peptidase_S33"/>
</dbReference>
<dbReference type="InterPro" id="IPR000073">
    <property type="entry name" value="AB_hydrolase_1"/>
</dbReference>
<comment type="similarity">
    <text evidence="1">Belongs to the peptidase S33 family.</text>
</comment>
<feature type="domain" description="AB hydrolase-1" evidence="3">
    <location>
        <begin position="29"/>
        <end position="265"/>
    </location>
</feature>
<dbReference type="PRINTS" id="PR00793">
    <property type="entry name" value="PROAMNOPTASE"/>
</dbReference>
<evidence type="ECO:0000256" key="2">
    <source>
        <dbReference type="ARBA" id="ARBA00022801"/>
    </source>
</evidence>
<evidence type="ECO:0000313" key="4">
    <source>
        <dbReference type="EMBL" id="WLR42277.1"/>
    </source>
</evidence>
<evidence type="ECO:0000256" key="1">
    <source>
        <dbReference type="ARBA" id="ARBA00010088"/>
    </source>
</evidence>
<name>A0ABY9JS93_9BACI</name>
<evidence type="ECO:0000259" key="3">
    <source>
        <dbReference type="Pfam" id="PF00561"/>
    </source>
</evidence>
<sequence>MTKNKIRTEKYIKINEDKFYTVSIGEGEPIVFLHGGPGSEHRFFLPHVLPLANEFKLVFYDQRGCGKSHSFSDNYSMEDEVNMLESIHKRLGYEKISLFGESWGSMLALLYATTYPNRVNRILLTAAIGVTKEGFETFGVELEKKLSLDDKRKLLEFEEKLKVNEASLDDIFTILDPYYVFSSETLSRKDKTTFNQQSNEIIGKDITNNYDLTKKVDRLSQIPIQVAQGSHDMITPALVKELLIKKIPHARLVEIDQCGHWTVVECPEKMNEIAYNFFMG</sequence>
<dbReference type="Proteomes" id="UP001197974">
    <property type="component" value="Chromosome"/>
</dbReference>
<dbReference type="InterPro" id="IPR029058">
    <property type="entry name" value="AB_hydrolase_fold"/>
</dbReference>
<proteinExistence type="inferred from homology"/>
<accession>A0ABY9JS93</accession>
<keyword evidence="5" id="KW-1185">Reference proteome</keyword>
<dbReference type="InterPro" id="IPR050266">
    <property type="entry name" value="AB_hydrolase_sf"/>
</dbReference>
<dbReference type="PRINTS" id="PR00111">
    <property type="entry name" value="ABHYDROLASE"/>
</dbReference>
<dbReference type="RefSeq" id="WP_226542629.1">
    <property type="nucleotide sequence ID" value="NZ_CP129013.1"/>
</dbReference>
<dbReference type="PANTHER" id="PTHR43798">
    <property type="entry name" value="MONOACYLGLYCEROL LIPASE"/>
    <property type="match status" value="1"/>
</dbReference>
<organism evidence="4 5">
    <name type="scientific">Bacillus carboniphilus</name>
    <dbReference type="NCBI Taxonomy" id="86663"/>
    <lineage>
        <taxon>Bacteria</taxon>
        <taxon>Bacillati</taxon>
        <taxon>Bacillota</taxon>
        <taxon>Bacilli</taxon>
        <taxon>Bacillales</taxon>
        <taxon>Bacillaceae</taxon>
        <taxon>Bacillus</taxon>
    </lineage>
</organism>
<dbReference type="SUPFAM" id="SSF53474">
    <property type="entry name" value="alpha/beta-Hydrolases"/>
    <property type="match status" value="1"/>
</dbReference>
<dbReference type="Gene3D" id="3.40.50.1820">
    <property type="entry name" value="alpha/beta hydrolase"/>
    <property type="match status" value="1"/>
</dbReference>
<dbReference type="Pfam" id="PF00561">
    <property type="entry name" value="Abhydrolase_1"/>
    <property type="match status" value="1"/>
</dbReference>
<gene>
    <name evidence="4" type="ORF">LC087_16355</name>
</gene>
<protein>
    <submittedName>
        <fullName evidence="4">Alpha/beta hydrolase</fullName>
    </submittedName>
</protein>
<reference evidence="4 5" key="1">
    <citation type="submission" date="2023-06" db="EMBL/GenBank/DDBJ databases">
        <title>Five Gram-positive bacteria isolated from mangrove sediments in Shenzhen, Guangdong, China.</title>
        <authorList>
            <person name="Yu S."/>
            <person name="Zheng W."/>
            <person name="Huang Y."/>
        </authorList>
    </citation>
    <scope>NUCLEOTIDE SEQUENCE [LARGE SCALE GENOMIC DNA]</scope>
    <source>
        <strain evidence="4 5">SaN35-3</strain>
    </source>
</reference>
<dbReference type="GO" id="GO:0016787">
    <property type="term" value="F:hydrolase activity"/>
    <property type="evidence" value="ECO:0007669"/>
    <property type="project" value="UniProtKB-KW"/>
</dbReference>